<dbReference type="RefSeq" id="WP_238235992.1">
    <property type="nucleotide sequence ID" value="NZ_BPQQ01000034.1"/>
</dbReference>
<keyword evidence="3" id="KW-1185">Reference proteome</keyword>
<evidence type="ECO:0000256" key="1">
    <source>
        <dbReference type="SAM" id="Phobius"/>
    </source>
</evidence>
<keyword evidence="1" id="KW-1133">Transmembrane helix</keyword>
<name>A0ABQ4SHC7_9HYPH</name>
<reference evidence="2" key="1">
    <citation type="journal article" date="2021" name="Front. Microbiol.">
        <title>Comprehensive Comparative Genomics and Phenotyping of Methylobacterium Species.</title>
        <authorList>
            <person name="Alessa O."/>
            <person name="Ogura Y."/>
            <person name="Fujitani Y."/>
            <person name="Takami H."/>
            <person name="Hayashi T."/>
            <person name="Sahin N."/>
            <person name="Tani A."/>
        </authorList>
    </citation>
    <scope>NUCLEOTIDE SEQUENCE</scope>
    <source>
        <strain evidence="2">DSM 17168</strain>
    </source>
</reference>
<sequence length="164" mass="16919">MRTLGWLAIAAWTLNTAWEWHVPRRDIDGTRVALIATALVALPAAVWTIRSAGPVQGWAFWLGAAPLQLLAGGISAATRVKVGSTIKWSGAPVRAGWQLALLIVAGVLGTAVAWWCGSLVYAGAVVWALVGIVLRTIARDRNLAIGASAGLPGPVVLAAAAEGG</sequence>
<feature type="transmembrane region" description="Helical" evidence="1">
    <location>
        <begin position="97"/>
        <end position="130"/>
    </location>
</feature>
<keyword evidence="1" id="KW-0812">Transmembrane</keyword>
<organism evidence="2 3">
    <name type="scientific">Methylobacterium isbiliense</name>
    <dbReference type="NCBI Taxonomy" id="315478"/>
    <lineage>
        <taxon>Bacteria</taxon>
        <taxon>Pseudomonadati</taxon>
        <taxon>Pseudomonadota</taxon>
        <taxon>Alphaproteobacteria</taxon>
        <taxon>Hyphomicrobiales</taxon>
        <taxon>Methylobacteriaceae</taxon>
        <taxon>Methylobacterium</taxon>
    </lineage>
</organism>
<gene>
    <name evidence="2" type="ORF">GMJLKIPL_3119</name>
</gene>
<keyword evidence="1" id="KW-0472">Membrane</keyword>
<proteinExistence type="predicted"/>
<protein>
    <submittedName>
        <fullName evidence="2">Uncharacterized protein</fullName>
    </submittedName>
</protein>
<evidence type="ECO:0000313" key="2">
    <source>
        <dbReference type="EMBL" id="GJE01190.1"/>
    </source>
</evidence>
<feature type="transmembrane region" description="Helical" evidence="1">
    <location>
        <begin position="29"/>
        <end position="49"/>
    </location>
</feature>
<comment type="caution">
    <text evidence="2">The sequence shown here is derived from an EMBL/GenBank/DDBJ whole genome shotgun (WGS) entry which is preliminary data.</text>
</comment>
<dbReference type="EMBL" id="BPQQ01000034">
    <property type="protein sequence ID" value="GJE01190.1"/>
    <property type="molecule type" value="Genomic_DNA"/>
</dbReference>
<feature type="transmembrane region" description="Helical" evidence="1">
    <location>
        <begin position="58"/>
        <end position="77"/>
    </location>
</feature>
<evidence type="ECO:0000313" key="3">
    <source>
        <dbReference type="Proteomes" id="UP001055153"/>
    </source>
</evidence>
<dbReference type="Proteomes" id="UP001055153">
    <property type="component" value="Unassembled WGS sequence"/>
</dbReference>
<accession>A0ABQ4SHC7</accession>
<reference evidence="2" key="2">
    <citation type="submission" date="2021-08" db="EMBL/GenBank/DDBJ databases">
        <authorList>
            <person name="Tani A."/>
            <person name="Ola A."/>
            <person name="Ogura Y."/>
            <person name="Katsura K."/>
            <person name="Hayashi T."/>
        </authorList>
    </citation>
    <scope>NUCLEOTIDE SEQUENCE</scope>
    <source>
        <strain evidence="2">DSM 17168</strain>
    </source>
</reference>